<keyword evidence="1" id="KW-0560">Oxidoreductase</keyword>
<organism evidence="2 3">
    <name type="scientific">Saccharopolyspora elongata</name>
    <dbReference type="NCBI Taxonomy" id="2530387"/>
    <lineage>
        <taxon>Bacteria</taxon>
        <taxon>Bacillati</taxon>
        <taxon>Actinomycetota</taxon>
        <taxon>Actinomycetes</taxon>
        <taxon>Pseudonocardiales</taxon>
        <taxon>Pseudonocardiaceae</taxon>
        <taxon>Saccharopolyspora</taxon>
    </lineage>
</organism>
<reference evidence="2 3" key="1">
    <citation type="submission" date="2019-03" db="EMBL/GenBank/DDBJ databases">
        <title>Draft genome sequences of novel Actinobacteria.</title>
        <authorList>
            <person name="Sahin N."/>
            <person name="Ay H."/>
            <person name="Saygin H."/>
        </authorList>
    </citation>
    <scope>NUCLEOTIDE SEQUENCE [LARGE SCALE GENOMIC DNA]</scope>
    <source>
        <strain evidence="2 3">7K502</strain>
    </source>
</reference>
<dbReference type="Gene3D" id="3.50.50.60">
    <property type="entry name" value="FAD/NAD(P)-binding domain"/>
    <property type="match status" value="1"/>
</dbReference>
<name>A0A4R4Z3U3_9PSEU</name>
<dbReference type="GO" id="GO:0050660">
    <property type="term" value="F:flavin adenine dinucleotide binding"/>
    <property type="evidence" value="ECO:0007669"/>
    <property type="project" value="TreeGrafter"/>
</dbReference>
<accession>A0A4R4Z3U3</accession>
<dbReference type="GO" id="GO:0004497">
    <property type="term" value="F:monooxygenase activity"/>
    <property type="evidence" value="ECO:0007669"/>
    <property type="project" value="TreeGrafter"/>
</dbReference>
<dbReference type="PRINTS" id="PR00469">
    <property type="entry name" value="PNDRDTASEII"/>
</dbReference>
<keyword evidence="3" id="KW-1185">Reference proteome</keyword>
<dbReference type="PANTHER" id="PTHR43539">
    <property type="entry name" value="FLAVIN-BINDING MONOOXYGENASE-LIKE PROTEIN (AFU_ORTHOLOGUE AFUA_4G09220)"/>
    <property type="match status" value="1"/>
</dbReference>
<protein>
    <submittedName>
        <fullName evidence="2">NAD(P)/FAD-dependent oxidoreductase</fullName>
    </submittedName>
</protein>
<evidence type="ECO:0000313" key="2">
    <source>
        <dbReference type="EMBL" id="TDD52695.1"/>
    </source>
</evidence>
<sequence length="363" mass="39135">MSDHDVIVIGGGQSGLAAAHALRSRGLRPVVLEAGPEPVGSWPHYYDSLTLFSPARFSAFPGVPFPGDPDRYPHRDEVIDYLRRYAATLDADIRTHHHVQSVTAIDGTYTVHTGHSTHTAPIVIAASGGFSLPHHPNLPGLDRFTGTVVHTADYRDPTAYTGQRVVIVGGGNSAIQIAVELADHAHTTIASRTPLRFANPTLLGKDLHWWTATTRLDILPIGPWLRTPPTTPISDKGAYKAAIAAGRPDRREMFTSLDDTTVTWADGTRETIDTLILATGYHPDVTYLQDLGALDATGAPRQRRGISHTCPGLGYVGLEWQTSFSSATLRGVTRDAHYVADHLIKQAQGAKTPASCCSARARA</sequence>
<dbReference type="Pfam" id="PF13738">
    <property type="entry name" value="Pyr_redox_3"/>
    <property type="match status" value="1"/>
</dbReference>
<dbReference type="InterPro" id="IPR036188">
    <property type="entry name" value="FAD/NAD-bd_sf"/>
</dbReference>
<gene>
    <name evidence="2" type="ORF">E1288_10785</name>
</gene>
<dbReference type="AlphaFoldDB" id="A0A4R4Z3U3"/>
<dbReference type="InterPro" id="IPR050982">
    <property type="entry name" value="Auxin_biosynth/cation_transpt"/>
</dbReference>
<evidence type="ECO:0000256" key="1">
    <source>
        <dbReference type="ARBA" id="ARBA00023002"/>
    </source>
</evidence>
<dbReference type="Proteomes" id="UP000294947">
    <property type="component" value="Unassembled WGS sequence"/>
</dbReference>
<dbReference type="RefSeq" id="WP_132483874.1">
    <property type="nucleotide sequence ID" value="NZ_SMKW01000011.1"/>
</dbReference>
<dbReference type="EMBL" id="SMKW01000011">
    <property type="protein sequence ID" value="TDD52695.1"/>
    <property type="molecule type" value="Genomic_DNA"/>
</dbReference>
<dbReference type="PANTHER" id="PTHR43539:SF78">
    <property type="entry name" value="FLAVIN-CONTAINING MONOOXYGENASE"/>
    <property type="match status" value="1"/>
</dbReference>
<comment type="caution">
    <text evidence="2">The sequence shown here is derived from an EMBL/GenBank/DDBJ whole genome shotgun (WGS) entry which is preliminary data.</text>
</comment>
<dbReference type="PRINTS" id="PR00368">
    <property type="entry name" value="FADPNR"/>
</dbReference>
<dbReference type="SUPFAM" id="SSF51905">
    <property type="entry name" value="FAD/NAD(P)-binding domain"/>
    <property type="match status" value="2"/>
</dbReference>
<dbReference type="OrthoDB" id="9808049at2"/>
<proteinExistence type="predicted"/>
<evidence type="ECO:0000313" key="3">
    <source>
        <dbReference type="Proteomes" id="UP000294947"/>
    </source>
</evidence>